<organism evidence="1">
    <name type="scientific">marine metagenome</name>
    <dbReference type="NCBI Taxonomy" id="408172"/>
    <lineage>
        <taxon>unclassified sequences</taxon>
        <taxon>metagenomes</taxon>
        <taxon>ecological metagenomes</taxon>
    </lineage>
</organism>
<reference evidence="1" key="1">
    <citation type="submission" date="2018-05" db="EMBL/GenBank/DDBJ databases">
        <authorList>
            <person name="Lanie J.A."/>
            <person name="Ng W.-L."/>
            <person name="Kazmierczak K.M."/>
            <person name="Andrzejewski T.M."/>
            <person name="Davidsen T.M."/>
            <person name="Wayne K.J."/>
            <person name="Tettelin H."/>
            <person name="Glass J.I."/>
            <person name="Rusch D."/>
            <person name="Podicherti R."/>
            <person name="Tsui H.-C.T."/>
            <person name="Winkler M.E."/>
        </authorList>
    </citation>
    <scope>NUCLEOTIDE SEQUENCE</scope>
</reference>
<dbReference type="Pfam" id="PF04199">
    <property type="entry name" value="Cyclase"/>
    <property type="match status" value="1"/>
</dbReference>
<dbReference type="InterPro" id="IPR037175">
    <property type="entry name" value="KFase_sf"/>
</dbReference>
<dbReference type="AlphaFoldDB" id="A0A381WRG0"/>
<dbReference type="InterPro" id="IPR007325">
    <property type="entry name" value="KFase/CYL"/>
</dbReference>
<evidence type="ECO:0000313" key="1">
    <source>
        <dbReference type="EMBL" id="SVA55084.1"/>
    </source>
</evidence>
<gene>
    <name evidence="1" type="ORF">METZ01_LOCUS107938</name>
</gene>
<dbReference type="SUPFAM" id="SSF102198">
    <property type="entry name" value="Putative cyclase"/>
    <property type="match status" value="1"/>
</dbReference>
<proteinExistence type="predicted"/>
<accession>A0A381WRG0</accession>
<feature type="non-terminal residue" evidence="1">
    <location>
        <position position="137"/>
    </location>
</feature>
<dbReference type="PANTHER" id="PTHR34861:SF10">
    <property type="entry name" value="CYCLASE"/>
    <property type="match status" value="1"/>
</dbReference>
<protein>
    <recommendedName>
        <fullName evidence="2">Cyclase family protein</fullName>
    </recommendedName>
</protein>
<dbReference type="PANTHER" id="PTHR34861">
    <property type="match status" value="1"/>
</dbReference>
<sequence length="137" mass="14627">MTSCLHDHSKWGSGDQLGAANQLTPENTLEALTQVKTGRVLDLSHVIENGAPYMPPNQTPYVIHSGATARNSQKIRAAMGATNKVGANLERVGMTMHVGTHIDALGHFSIGEHLYGGHKINDSVGDFGLIDLGIENM</sequence>
<dbReference type="GO" id="GO:0004061">
    <property type="term" value="F:arylformamidase activity"/>
    <property type="evidence" value="ECO:0007669"/>
    <property type="project" value="InterPro"/>
</dbReference>
<evidence type="ECO:0008006" key="2">
    <source>
        <dbReference type="Google" id="ProtNLM"/>
    </source>
</evidence>
<dbReference type="EMBL" id="UINC01012638">
    <property type="protein sequence ID" value="SVA55084.1"/>
    <property type="molecule type" value="Genomic_DNA"/>
</dbReference>
<name>A0A381WRG0_9ZZZZ</name>
<dbReference type="GO" id="GO:0019441">
    <property type="term" value="P:L-tryptophan catabolic process to kynurenine"/>
    <property type="evidence" value="ECO:0007669"/>
    <property type="project" value="InterPro"/>
</dbReference>
<dbReference type="Gene3D" id="3.50.30.50">
    <property type="entry name" value="Putative cyclase"/>
    <property type="match status" value="1"/>
</dbReference>